<evidence type="ECO:0000256" key="1">
    <source>
        <dbReference type="SAM" id="SignalP"/>
    </source>
</evidence>
<proteinExistence type="predicted"/>
<feature type="chain" id="PRO_5022956634" description="DUF1549 domain-containing protein" evidence="1">
    <location>
        <begin position="19"/>
        <end position="738"/>
    </location>
</feature>
<keyword evidence="1" id="KW-0732">Signal</keyword>
<keyword evidence="5" id="KW-1185">Reference proteome</keyword>
<feature type="signal peptide" evidence="1">
    <location>
        <begin position="1"/>
        <end position="18"/>
    </location>
</feature>
<dbReference type="InterPro" id="IPR011444">
    <property type="entry name" value="DUF1549"/>
</dbReference>
<dbReference type="Gene3D" id="2.60.40.1080">
    <property type="match status" value="1"/>
</dbReference>
<sequence>MPIRLALALFAFTLPAAAAEPPPSFAHDVSAVLSRAGCNMGACHGNLNGKGGLKLSLRGEDPAFDFAALTRGAMGRRVDTASPGESLLLKKAVGSVPHEGGVRFPPASEEYAILRKWVAAGCPTDTDTAAKLAKLIVTPTQQILRGSQTSFQFSATAHFADGSTRDVTTLVAIETTTLGVVKVLPSGEVQKEQDGETVILVRYLGQQVPVRVAFIPDSPVPDVSVLKSNNRIDALVAKQLLELRIPPSGLCADEVFIRRASLDACGTLPTADAVRKFLADKSPNKREKLIDALLARPEFAEYWAMKWSDLLRNEEKSLDKKGVQVYHRWIKDWFAADRPLNEFAREILSARGSTYENPPTNFYRAVRDPQARAEAVAQVFLGVRVSCAKCHNHPFDRWTQDDYHRFAAFFPRVQYRLLNNSRKDDLDKHEFIGEQVVFTARSGETTLPRTGGVAVPKTLGDDRSPKDDDDRLGMLAEWIAAPDNPFFAKAQANRVWFHLLGRGLVEPDDDFKVANPPSNAELLDHLAAAFKAGGFRLKPFVKTILLSRTYQLSSSTNDRNSTDSTHFSHALIQPLEAEQLLDGVSRVFGVNPQFAGYPSGMRAGAVPAMSQAGTGGRRGAASMSERFLRVFGKPERLLTCDCERSEEAGLLQAFQMINGEQINAMLRRDDNRIGKLLDQKLTDEEVLDELYLAALSRFPTELEKSKLLDYVQSKKDRRTGWEDVTWGLVNAKEFLLRR</sequence>
<dbReference type="Proteomes" id="UP000324974">
    <property type="component" value="Chromosome"/>
</dbReference>
<dbReference type="AlphaFoldDB" id="A0A5C1ADP0"/>
<evidence type="ECO:0000259" key="2">
    <source>
        <dbReference type="Pfam" id="PF07583"/>
    </source>
</evidence>
<dbReference type="PANTHER" id="PTHR35889">
    <property type="entry name" value="CYCLOINULO-OLIGOSACCHARIDE FRUCTANOTRANSFERASE-RELATED"/>
    <property type="match status" value="1"/>
</dbReference>
<dbReference type="KEGG" id="lrs:PX52LOC_02093"/>
<dbReference type="RefSeq" id="WP_149110014.1">
    <property type="nucleotide sequence ID" value="NZ_CP042425.1"/>
</dbReference>
<reference evidence="5" key="1">
    <citation type="submission" date="2019-08" db="EMBL/GenBank/DDBJ databases">
        <title>Limnoglobus roseus gen. nov., sp. nov., a novel freshwater planctomycete with a giant genome from the family Gemmataceae.</title>
        <authorList>
            <person name="Kulichevskaya I.S."/>
            <person name="Naumoff D.G."/>
            <person name="Miroshnikov K."/>
            <person name="Ivanova A."/>
            <person name="Philippov D.A."/>
            <person name="Hakobyan A."/>
            <person name="Rijpstra I.C."/>
            <person name="Sinninghe Damste J.S."/>
            <person name="Liesack W."/>
            <person name="Dedysh S.N."/>
        </authorList>
    </citation>
    <scope>NUCLEOTIDE SEQUENCE [LARGE SCALE GENOMIC DNA]</scope>
    <source>
        <strain evidence="5">PX52</strain>
    </source>
</reference>
<protein>
    <recommendedName>
        <fullName evidence="6">DUF1549 domain-containing protein</fullName>
    </recommendedName>
</protein>
<evidence type="ECO:0000259" key="3">
    <source>
        <dbReference type="Pfam" id="PF07587"/>
    </source>
</evidence>
<dbReference type="OrthoDB" id="289126at2"/>
<dbReference type="InterPro" id="IPR022655">
    <property type="entry name" value="DUF1553"/>
</dbReference>
<gene>
    <name evidence="4" type="ORF">PX52LOC_02093</name>
</gene>
<name>A0A5C1ADP0_9BACT</name>
<organism evidence="4 5">
    <name type="scientific">Limnoglobus roseus</name>
    <dbReference type="NCBI Taxonomy" id="2598579"/>
    <lineage>
        <taxon>Bacteria</taxon>
        <taxon>Pseudomonadati</taxon>
        <taxon>Planctomycetota</taxon>
        <taxon>Planctomycetia</taxon>
        <taxon>Gemmatales</taxon>
        <taxon>Gemmataceae</taxon>
        <taxon>Limnoglobus</taxon>
    </lineage>
</organism>
<evidence type="ECO:0008006" key="6">
    <source>
        <dbReference type="Google" id="ProtNLM"/>
    </source>
</evidence>
<accession>A0A5C1ADP0</accession>
<dbReference type="PANTHER" id="PTHR35889:SF3">
    <property type="entry name" value="F-BOX DOMAIN-CONTAINING PROTEIN"/>
    <property type="match status" value="1"/>
</dbReference>
<dbReference type="Pfam" id="PF07587">
    <property type="entry name" value="PSD1"/>
    <property type="match status" value="1"/>
</dbReference>
<feature type="domain" description="DUF1553" evidence="3">
    <location>
        <begin position="475"/>
        <end position="710"/>
    </location>
</feature>
<dbReference type="Pfam" id="PF07583">
    <property type="entry name" value="PSCyt2"/>
    <property type="match status" value="1"/>
</dbReference>
<evidence type="ECO:0000313" key="5">
    <source>
        <dbReference type="Proteomes" id="UP000324974"/>
    </source>
</evidence>
<dbReference type="EMBL" id="CP042425">
    <property type="protein sequence ID" value="QEL15178.1"/>
    <property type="molecule type" value="Genomic_DNA"/>
</dbReference>
<feature type="domain" description="DUF1549" evidence="2">
    <location>
        <begin position="231"/>
        <end position="414"/>
    </location>
</feature>
<evidence type="ECO:0000313" key="4">
    <source>
        <dbReference type="EMBL" id="QEL15178.1"/>
    </source>
</evidence>